<proteinExistence type="predicted"/>
<feature type="region of interest" description="Disordered" evidence="1">
    <location>
        <begin position="28"/>
        <end position="48"/>
    </location>
</feature>
<evidence type="ECO:0000313" key="3">
    <source>
        <dbReference type="EMBL" id="HIS98240.1"/>
    </source>
</evidence>
<feature type="signal peptide" evidence="2">
    <location>
        <begin position="1"/>
        <end position="18"/>
    </location>
</feature>
<reference evidence="3" key="1">
    <citation type="submission" date="2020-10" db="EMBL/GenBank/DDBJ databases">
        <authorList>
            <person name="Gilroy R."/>
        </authorList>
    </citation>
    <scope>NUCLEOTIDE SEQUENCE</scope>
    <source>
        <strain evidence="3">ChiHecec3B27-6122</strain>
    </source>
</reference>
<dbReference type="EMBL" id="DVJS01000244">
    <property type="protein sequence ID" value="HIS98240.1"/>
    <property type="molecule type" value="Genomic_DNA"/>
</dbReference>
<dbReference type="AlphaFoldDB" id="A0A9D1G693"/>
<gene>
    <name evidence="3" type="ORF">IAD42_09710</name>
</gene>
<evidence type="ECO:0000313" key="4">
    <source>
        <dbReference type="Proteomes" id="UP000886876"/>
    </source>
</evidence>
<comment type="caution">
    <text evidence="3">The sequence shown here is derived from an EMBL/GenBank/DDBJ whole genome shotgun (WGS) entry which is preliminary data.</text>
</comment>
<dbReference type="Proteomes" id="UP000886876">
    <property type="component" value="Unassembled WGS sequence"/>
</dbReference>
<sequence length="494" mass="53603">MKRIFFALLALLMLILSACGSTVDSTPTAAAGTPASVTDPPSAAPTATPEPDYSAFVAELANFCVVNMFTCYYDNAVVTRFDFDSDGVQDWLVYKQADDPHGAWLMLDGAVPAESPAVLYDVSAAGDIRILYSETLGSAVVNKFYGSVGNSVDYYFTFDGVPGTRLAYYSSVWEHDDVFTVVRQIDGADDCSEEEWNAYIDSLALTEPGGSVPASDWQSMSLDLPAEALDSVAERLSLLPIVYEQYSADIDGDGVDDHFFILSTGAYGVNNLGEQYYMSGDTLSKYDSYAVGSWGNCYLLLRSNGGSPTAGVVESCDDYVSQFREAAFSSGEALSGIESDGDYQLDLYKNLITQTDGGWLAYAELMRPATVSDEALRQGLGDEYDVSDNGSYQSIYAGEAGYIYYRGTDSEPWRVSAMSDVVLTEVAAAGLVFIPDTATYEDFMSSMMFGVVREVNSLPELFEPPLEYITYDTIDVIVTVSGGEISHVLYPYSP</sequence>
<feature type="chain" id="PRO_5039411313" evidence="2">
    <location>
        <begin position="19"/>
        <end position="494"/>
    </location>
</feature>
<organism evidence="3 4">
    <name type="scientific">Candidatus Scatomorpha pullistercoris</name>
    <dbReference type="NCBI Taxonomy" id="2840929"/>
    <lineage>
        <taxon>Bacteria</taxon>
        <taxon>Bacillati</taxon>
        <taxon>Bacillota</taxon>
        <taxon>Clostridia</taxon>
        <taxon>Eubacteriales</taxon>
        <taxon>Candidatus Scatomorpha</taxon>
    </lineage>
</organism>
<evidence type="ECO:0000256" key="1">
    <source>
        <dbReference type="SAM" id="MobiDB-lite"/>
    </source>
</evidence>
<evidence type="ECO:0000256" key="2">
    <source>
        <dbReference type="SAM" id="SignalP"/>
    </source>
</evidence>
<protein>
    <submittedName>
        <fullName evidence="3">Uncharacterized protein</fullName>
    </submittedName>
</protein>
<dbReference type="PROSITE" id="PS51257">
    <property type="entry name" value="PROKAR_LIPOPROTEIN"/>
    <property type="match status" value="1"/>
</dbReference>
<name>A0A9D1G693_9FIRM</name>
<accession>A0A9D1G693</accession>
<reference evidence="3" key="2">
    <citation type="journal article" date="2021" name="PeerJ">
        <title>Extensive microbial diversity within the chicken gut microbiome revealed by metagenomics and culture.</title>
        <authorList>
            <person name="Gilroy R."/>
            <person name="Ravi A."/>
            <person name="Getino M."/>
            <person name="Pursley I."/>
            <person name="Horton D.L."/>
            <person name="Alikhan N.F."/>
            <person name="Baker D."/>
            <person name="Gharbi K."/>
            <person name="Hall N."/>
            <person name="Watson M."/>
            <person name="Adriaenssens E.M."/>
            <person name="Foster-Nyarko E."/>
            <person name="Jarju S."/>
            <person name="Secka A."/>
            <person name="Antonio M."/>
            <person name="Oren A."/>
            <person name="Chaudhuri R.R."/>
            <person name="La Ragione R."/>
            <person name="Hildebrand F."/>
            <person name="Pallen M.J."/>
        </authorList>
    </citation>
    <scope>NUCLEOTIDE SEQUENCE</scope>
    <source>
        <strain evidence="3">ChiHecec3B27-6122</strain>
    </source>
</reference>
<keyword evidence="2" id="KW-0732">Signal</keyword>